<name>A0A917WCP3_9RHOB</name>
<dbReference type="RefSeq" id="WP_051630399.1">
    <property type="nucleotide sequence ID" value="NZ_BMLF01000001.1"/>
</dbReference>
<keyword evidence="1 3" id="KW-0560">Oxidoreductase</keyword>
<dbReference type="PANTHER" id="PTHR43333">
    <property type="entry name" value="2-HACID_DH_C DOMAIN-CONTAINING PROTEIN"/>
    <property type="match status" value="1"/>
</dbReference>
<dbReference type="InterPro" id="IPR006140">
    <property type="entry name" value="D-isomer_DH_NAD-bd"/>
</dbReference>
<dbReference type="SUPFAM" id="SSF51735">
    <property type="entry name" value="NAD(P)-binding Rossmann-fold domains"/>
    <property type="match status" value="1"/>
</dbReference>
<feature type="domain" description="D-isomer specific 2-hydroxyacid dehydrogenase NAD-binding" evidence="5">
    <location>
        <begin position="106"/>
        <end position="278"/>
    </location>
</feature>
<protein>
    <submittedName>
        <fullName evidence="6">2-hydroxyacid dehydrogenase</fullName>
    </submittedName>
</protein>
<evidence type="ECO:0000256" key="1">
    <source>
        <dbReference type="ARBA" id="ARBA00023002"/>
    </source>
</evidence>
<feature type="domain" description="D-isomer specific 2-hydroxyacid dehydrogenase catalytic" evidence="4">
    <location>
        <begin position="22"/>
        <end position="78"/>
    </location>
</feature>
<dbReference type="Pfam" id="PF00389">
    <property type="entry name" value="2-Hacid_dh"/>
    <property type="match status" value="1"/>
</dbReference>
<comment type="caution">
    <text evidence="6">The sequence shown here is derived from an EMBL/GenBank/DDBJ whole genome shotgun (WGS) entry which is preliminary data.</text>
</comment>
<keyword evidence="2" id="KW-0520">NAD</keyword>
<dbReference type="Proteomes" id="UP000649829">
    <property type="component" value="Unassembled WGS sequence"/>
</dbReference>
<dbReference type="Gene3D" id="3.40.50.720">
    <property type="entry name" value="NAD(P)-binding Rossmann-like Domain"/>
    <property type="match status" value="2"/>
</dbReference>
<reference evidence="6" key="2">
    <citation type="submission" date="2020-09" db="EMBL/GenBank/DDBJ databases">
        <authorList>
            <person name="Sun Q."/>
            <person name="Zhou Y."/>
        </authorList>
    </citation>
    <scope>NUCLEOTIDE SEQUENCE</scope>
    <source>
        <strain evidence="6">CGMCC 1.6293</strain>
    </source>
</reference>
<proteinExistence type="inferred from homology"/>
<evidence type="ECO:0000259" key="5">
    <source>
        <dbReference type="Pfam" id="PF02826"/>
    </source>
</evidence>
<dbReference type="CDD" id="cd05300">
    <property type="entry name" value="2-Hacid_dh_1"/>
    <property type="match status" value="1"/>
</dbReference>
<dbReference type="EMBL" id="BMLF01000001">
    <property type="protein sequence ID" value="GGL93352.1"/>
    <property type="molecule type" value="Genomic_DNA"/>
</dbReference>
<comment type="similarity">
    <text evidence="3">Belongs to the D-isomer specific 2-hydroxyacid dehydrogenase family.</text>
</comment>
<evidence type="ECO:0000256" key="2">
    <source>
        <dbReference type="ARBA" id="ARBA00023027"/>
    </source>
</evidence>
<evidence type="ECO:0000256" key="3">
    <source>
        <dbReference type="RuleBase" id="RU003719"/>
    </source>
</evidence>
<sequence>MPVKALLIAPNAQSFADAIKALRPDAQISAADTADEAIPLAGEAEVLITMGSSFKPELIAAMPKLKWIQALSAGTDHIQRVEGLPDVPLTSLSGAHGPQMTELAILLMLALPRNLRKTLENQAKHAWKRTKVTTLVGKRLCILGLGAIAEELIARALPFGMEITGVSDGRSEMDGVARIYPYDRLAEAAAEADFLCVLAPLTDRSRGIVNAEVLRALGPDGYLVSMGRGPVVDEAALIAALSDGTIAGAGLDVFDVEPLPGESPFWDMENVIVTPHIGGASDRYPQQAAPIVAGNLEAWETQGAEGLRNRVR</sequence>
<keyword evidence="7" id="KW-1185">Reference proteome</keyword>
<evidence type="ECO:0000313" key="7">
    <source>
        <dbReference type="Proteomes" id="UP000649829"/>
    </source>
</evidence>
<organism evidence="6 7">
    <name type="scientific">Pseudooceanicola nanhaiensis</name>
    <dbReference type="NCBI Taxonomy" id="375761"/>
    <lineage>
        <taxon>Bacteria</taxon>
        <taxon>Pseudomonadati</taxon>
        <taxon>Pseudomonadota</taxon>
        <taxon>Alphaproteobacteria</taxon>
        <taxon>Rhodobacterales</taxon>
        <taxon>Paracoccaceae</taxon>
        <taxon>Pseudooceanicola</taxon>
    </lineage>
</organism>
<dbReference type="GO" id="GO:0051287">
    <property type="term" value="F:NAD binding"/>
    <property type="evidence" value="ECO:0007669"/>
    <property type="project" value="InterPro"/>
</dbReference>
<dbReference type="Pfam" id="PF02826">
    <property type="entry name" value="2-Hacid_dh_C"/>
    <property type="match status" value="1"/>
</dbReference>
<dbReference type="AlphaFoldDB" id="A0A917WCP3"/>
<accession>A0A917WCP3</accession>
<reference evidence="6" key="1">
    <citation type="journal article" date="2014" name="Int. J. Syst. Evol. Microbiol.">
        <title>Complete genome sequence of Corynebacterium casei LMG S-19264T (=DSM 44701T), isolated from a smear-ripened cheese.</title>
        <authorList>
            <consortium name="US DOE Joint Genome Institute (JGI-PGF)"/>
            <person name="Walter F."/>
            <person name="Albersmeier A."/>
            <person name="Kalinowski J."/>
            <person name="Ruckert C."/>
        </authorList>
    </citation>
    <scope>NUCLEOTIDE SEQUENCE</scope>
    <source>
        <strain evidence="6">CGMCC 1.6293</strain>
    </source>
</reference>
<dbReference type="PANTHER" id="PTHR43333:SF1">
    <property type="entry name" value="D-ISOMER SPECIFIC 2-HYDROXYACID DEHYDROGENASE NAD-BINDING DOMAIN-CONTAINING PROTEIN"/>
    <property type="match status" value="1"/>
</dbReference>
<dbReference type="GO" id="GO:0016616">
    <property type="term" value="F:oxidoreductase activity, acting on the CH-OH group of donors, NAD or NADP as acceptor"/>
    <property type="evidence" value="ECO:0007669"/>
    <property type="project" value="InterPro"/>
</dbReference>
<dbReference type="InterPro" id="IPR036291">
    <property type="entry name" value="NAD(P)-bd_dom_sf"/>
</dbReference>
<gene>
    <name evidence="6" type="ORF">GCM10011534_14360</name>
</gene>
<dbReference type="SUPFAM" id="SSF52283">
    <property type="entry name" value="Formate/glycerate dehydrogenase catalytic domain-like"/>
    <property type="match status" value="1"/>
</dbReference>
<dbReference type="InterPro" id="IPR006139">
    <property type="entry name" value="D-isomer_2_OHA_DH_cat_dom"/>
</dbReference>
<evidence type="ECO:0000313" key="6">
    <source>
        <dbReference type="EMBL" id="GGL93352.1"/>
    </source>
</evidence>
<evidence type="ECO:0000259" key="4">
    <source>
        <dbReference type="Pfam" id="PF00389"/>
    </source>
</evidence>